<dbReference type="STRING" id="446860.AS188_05630"/>
<dbReference type="Proteomes" id="UP000057181">
    <property type="component" value="Chromosome"/>
</dbReference>
<proteinExistence type="predicted"/>
<dbReference type="Proteomes" id="UP000234632">
    <property type="component" value="Unassembled WGS sequence"/>
</dbReference>
<keyword evidence="1" id="KW-0472">Membrane</keyword>
<feature type="transmembrane region" description="Helical" evidence="1">
    <location>
        <begin position="85"/>
        <end position="106"/>
    </location>
</feature>
<reference evidence="3 7" key="3">
    <citation type="submission" date="2019-07" db="EMBL/GenBank/DDBJ databases">
        <title>Whole genome shotgun sequence of Kocuria flava NBRC 107626.</title>
        <authorList>
            <person name="Hosoyama A."/>
            <person name="Uohara A."/>
            <person name="Ohji S."/>
            <person name="Ichikawa N."/>
        </authorList>
    </citation>
    <scope>NUCLEOTIDE SEQUENCE [LARGE SCALE GENOMIC DNA]</scope>
    <source>
        <strain evidence="3 7">NBRC 107626</strain>
    </source>
</reference>
<keyword evidence="7" id="KW-1185">Reference proteome</keyword>
<evidence type="ECO:0000313" key="3">
    <source>
        <dbReference type="EMBL" id="GEO93643.1"/>
    </source>
</evidence>
<reference evidence="4 6" key="2">
    <citation type="submission" date="2015-12" db="EMBL/GenBank/DDBJ databases">
        <authorList>
            <person name="Shamseldin A."/>
            <person name="Moawad H."/>
            <person name="Abd El-Rahim W.M."/>
            <person name="Sadowsky M.J."/>
        </authorList>
    </citation>
    <scope>NUCLEOTIDE SEQUENCE [LARGE SCALE GENOMIC DNA]</scope>
    <source>
        <strain evidence="4 6">S43</strain>
    </source>
</reference>
<reference evidence="2 5" key="1">
    <citation type="submission" date="2015-11" db="EMBL/GenBank/DDBJ databases">
        <title>Complete Genome Sequence of Kocuria flava strain HO-9041.</title>
        <authorList>
            <person name="Zhou M."/>
            <person name="Dai J."/>
        </authorList>
    </citation>
    <scope>NUCLEOTIDE SEQUENCE [LARGE SCALE GENOMIC DNA]</scope>
    <source>
        <strain evidence="2 5">HO-9041</strain>
    </source>
</reference>
<keyword evidence="1" id="KW-1133">Transmembrane helix</keyword>
<protein>
    <submittedName>
        <fullName evidence="2">Uncharacterized protein</fullName>
    </submittedName>
</protein>
<evidence type="ECO:0000313" key="6">
    <source>
        <dbReference type="Proteomes" id="UP000234632"/>
    </source>
</evidence>
<dbReference type="Proteomes" id="UP000321155">
    <property type="component" value="Unassembled WGS sequence"/>
</dbReference>
<accession>A0A0U3H8T3</accession>
<organism evidence="2 5">
    <name type="scientific">Kocuria flava</name>
    <dbReference type="NCBI Taxonomy" id="446860"/>
    <lineage>
        <taxon>Bacteria</taxon>
        <taxon>Bacillati</taxon>
        <taxon>Actinomycetota</taxon>
        <taxon>Actinomycetes</taxon>
        <taxon>Micrococcales</taxon>
        <taxon>Micrococcaceae</taxon>
        <taxon>Kocuria</taxon>
    </lineage>
</organism>
<evidence type="ECO:0000313" key="5">
    <source>
        <dbReference type="Proteomes" id="UP000057181"/>
    </source>
</evidence>
<evidence type="ECO:0000313" key="7">
    <source>
        <dbReference type="Proteomes" id="UP000321155"/>
    </source>
</evidence>
<keyword evidence="1" id="KW-0812">Transmembrane</keyword>
<dbReference type="OrthoDB" id="4879032at2"/>
<dbReference type="EMBL" id="CP013254">
    <property type="protein sequence ID" value="ALU39317.1"/>
    <property type="molecule type" value="Genomic_DNA"/>
</dbReference>
<name>A0A0U3H8T3_9MICC</name>
<feature type="transmembrane region" description="Helical" evidence="1">
    <location>
        <begin position="60"/>
        <end position="79"/>
    </location>
</feature>
<evidence type="ECO:0000256" key="1">
    <source>
        <dbReference type="SAM" id="Phobius"/>
    </source>
</evidence>
<sequence>MKSLPAPLLLAAAAVIQALGRWEYHQNAITVVGQLLFPIFFAGLAVLLARRGIPGAFGTVHLAVLAAAAVLFVLTLVGLGGVVPALYPAVWVYYAAFALLVLEAGLRIAGTPRRPREDAGRPDAAQ</sequence>
<dbReference type="AlphaFoldDB" id="A0A0U3H8T3"/>
<evidence type="ECO:0000313" key="4">
    <source>
        <dbReference type="EMBL" id="PLC11060.1"/>
    </source>
</evidence>
<dbReference type="EMBL" id="BJZR01000147">
    <property type="protein sequence ID" value="GEO93643.1"/>
    <property type="molecule type" value="Genomic_DNA"/>
</dbReference>
<evidence type="ECO:0000313" key="2">
    <source>
        <dbReference type="EMBL" id="ALU39317.1"/>
    </source>
</evidence>
<dbReference type="RefSeq" id="WP_058858028.1">
    <property type="nucleotide sequence ID" value="NZ_BJZR01000147.1"/>
</dbReference>
<dbReference type="EMBL" id="LOMZ01000001">
    <property type="protein sequence ID" value="PLC11060.1"/>
    <property type="molecule type" value="Genomic_DNA"/>
</dbReference>
<dbReference type="KEGG" id="kfv:AS188_05630"/>
<gene>
    <name evidence="2" type="ORF">AS188_05630</name>
    <name evidence="4" type="ORF">AUQ48_00810</name>
    <name evidence="3" type="ORF">KFL01_29490</name>
</gene>
<feature type="transmembrane region" description="Helical" evidence="1">
    <location>
        <begin position="28"/>
        <end position="48"/>
    </location>
</feature>